<evidence type="ECO:0000313" key="2">
    <source>
        <dbReference type="Proteomes" id="UP000054937"/>
    </source>
</evidence>
<protein>
    <submittedName>
        <fullName evidence="1">Uncharacterized protein</fullName>
    </submittedName>
</protein>
<dbReference type="Proteomes" id="UP000054937">
    <property type="component" value="Unassembled WGS sequence"/>
</dbReference>
<dbReference type="OrthoDB" id="5955355at2759"/>
<reference evidence="1 2" key="1">
    <citation type="journal article" date="2015" name="Sci. Rep.">
        <title>Genome of the facultative scuticociliatosis pathogen Pseudocohnilembus persalinus provides insight into its virulence through horizontal gene transfer.</title>
        <authorList>
            <person name="Xiong J."/>
            <person name="Wang G."/>
            <person name="Cheng J."/>
            <person name="Tian M."/>
            <person name="Pan X."/>
            <person name="Warren A."/>
            <person name="Jiang C."/>
            <person name="Yuan D."/>
            <person name="Miao W."/>
        </authorList>
    </citation>
    <scope>NUCLEOTIDE SEQUENCE [LARGE SCALE GENOMIC DNA]</scope>
    <source>
        <strain evidence="1">36N120E</strain>
    </source>
</reference>
<dbReference type="OMA" id="DISFCIW"/>
<dbReference type="AlphaFoldDB" id="A0A0V0QFV0"/>
<gene>
    <name evidence="1" type="ORF">PPERSA_02186</name>
</gene>
<comment type="caution">
    <text evidence="1">The sequence shown here is derived from an EMBL/GenBank/DDBJ whole genome shotgun (WGS) entry which is preliminary data.</text>
</comment>
<proteinExistence type="predicted"/>
<organism evidence="1 2">
    <name type="scientific">Pseudocohnilembus persalinus</name>
    <name type="common">Ciliate</name>
    <dbReference type="NCBI Taxonomy" id="266149"/>
    <lineage>
        <taxon>Eukaryota</taxon>
        <taxon>Sar</taxon>
        <taxon>Alveolata</taxon>
        <taxon>Ciliophora</taxon>
        <taxon>Intramacronucleata</taxon>
        <taxon>Oligohymenophorea</taxon>
        <taxon>Scuticociliatia</taxon>
        <taxon>Philasterida</taxon>
        <taxon>Pseudocohnilembidae</taxon>
        <taxon>Pseudocohnilembus</taxon>
    </lineage>
</organism>
<name>A0A0V0QFV0_PSEPJ</name>
<evidence type="ECO:0000313" key="1">
    <source>
        <dbReference type="EMBL" id="KRX01090.1"/>
    </source>
</evidence>
<keyword evidence="2" id="KW-1185">Reference proteome</keyword>
<dbReference type="EMBL" id="LDAU01000178">
    <property type="protein sequence ID" value="KRX01090.1"/>
    <property type="molecule type" value="Genomic_DNA"/>
</dbReference>
<sequence>MIKNKTLVIYQLMKFSKKGDRKAFFDLAESSQIFYNLKHLTSIEASKLIYSFSNLKISDPSIWGILENLFLVNSKNMNMHDYIMCTWAFQKFSKNPEVWSKIEEAIDSNYLEWKQDQIKNPNIGLAVYSFATNKKGSDKLWQKFLLIGKEILPYLDERNSVLLAYSFCKKGIKDQGFWKRYETVIIPKYPNFKFINQSTVAYSFSLCKTGSQQLWDIMEKPFLLKDYKTYSKRDIVQILFSFARYEKGSKEFWGHMEQAVLFNQHNFTFTDLNQIAYSFQMNDIGSKEFWDMFKNAKISIQIDNTNNSNQNDLFITFNELVFFGRIMKKKEVATKELWNSLEKPFIKLINTPNILQKATVPISYHTQFYVTNPEIFTMAVENQYIQFFEWLFKRNVQDILTQIINICYLLTDTKVGSPKIWKVLTDLIINHKDLLADKDVRHVRGFCSSVYILTNLNPYTNEKNVEIFDKFCADNIQYFINDYKCTAIITRCFFKYQNQNKTLKKVFQEIAKSEKIKPDFLFITLLSIIYRYQFQVVEKQFIQFREYFENSIVQYLNDNKSRKQLLQDIEIMVINRNLNDNFDLLQWMQNMSQKYFQNQFIFQKYLEKQCETSKHKIMHSDEEEQYRMESEEINEKNYAYYFEKQQDFKNPKQF</sequence>
<accession>A0A0V0QFV0</accession>
<dbReference type="InParanoid" id="A0A0V0QFV0"/>